<evidence type="ECO:0000313" key="3">
    <source>
        <dbReference type="Proteomes" id="UP000525652"/>
    </source>
</evidence>
<name>A0A7X1E3B9_9BACT</name>
<evidence type="ECO:0000259" key="1">
    <source>
        <dbReference type="PROSITE" id="PS50206"/>
    </source>
</evidence>
<dbReference type="PROSITE" id="PS50206">
    <property type="entry name" value="RHODANESE_3"/>
    <property type="match status" value="1"/>
</dbReference>
<dbReference type="InterPro" id="IPR001763">
    <property type="entry name" value="Rhodanese-like_dom"/>
</dbReference>
<dbReference type="AlphaFoldDB" id="A0A7X1E3B9"/>
<keyword evidence="3" id="KW-1185">Reference proteome</keyword>
<dbReference type="InterPro" id="IPR036873">
    <property type="entry name" value="Rhodanese-like_dom_sf"/>
</dbReference>
<gene>
    <name evidence="2" type="ORF">H5P30_05925</name>
</gene>
<dbReference type="SMART" id="SM00450">
    <property type="entry name" value="RHOD"/>
    <property type="match status" value="1"/>
</dbReference>
<dbReference type="RefSeq" id="WP_185692028.1">
    <property type="nucleotide sequence ID" value="NZ_JACHVA010000052.1"/>
</dbReference>
<dbReference type="SUPFAM" id="SSF52821">
    <property type="entry name" value="Rhodanese/Cell cycle control phosphatase"/>
    <property type="match status" value="1"/>
</dbReference>
<organism evidence="2 3">
    <name type="scientific">Puniceicoccus vermicola</name>
    <dbReference type="NCBI Taxonomy" id="388746"/>
    <lineage>
        <taxon>Bacteria</taxon>
        <taxon>Pseudomonadati</taxon>
        <taxon>Verrucomicrobiota</taxon>
        <taxon>Opitutia</taxon>
        <taxon>Puniceicoccales</taxon>
        <taxon>Puniceicoccaceae</taxon>
        <taxon>Puniceicoccus</taxon>
    </lineage>
</organism>
<feature type="domain" description="Rhodanese" evidence="1">
    <location>
        <begin position="20"/>
        <end position="108"/>
    </location>
</feature>
<evidence type="ECO:0000313" key="2">
    <source>
        <dbReference type="EMBL" id="MBC2601310.1"/>
    </source>
</evidence>
<dbReference type="Gene3D" id="3.40.250.10">
    <property type="entry name" value="Rhodanese-like domain"/>
    <property type="match status" value="1"/>
</dbReference>
<dbReference type="PANTHER" id="PTHR43031">
    <property type="entry name" value="FAD-DEPENDENT OXIDOREDUCTASE"/>
    <property type="match status" value="1"/>
</dbReference>
<protein>
    <recommendedName>
        <fullName evidence="1">Rhodanese domain-containing protein</fullName>
    </recommendedName>
</protein>
<dbReference type="EMBL" id="JACHVA010000052">
    <property type="protein sequence ID" value="MBC2601310.1"/>
    <property type="molecule type" value="Genomic_DNA"/>
</dbReference>
<comment type="caution">
    <text evidence="2">The sequence shown here is derived from an EMBL/GenBank/DDBJ whole genome shotgun (WGS) entry which is preliminary data.</text>
</comment>
<dbReference type="Pfam" id="PF00581">
    <property type="entry name" value="Rhodanese"/>
    <property type="match status" value="1"/>
</dbReference>
<accession>A0A7X1E3B9</accession>
<dbReference type="InterPro" id="IPR050229">
    <property type="entry name" value="GlpE_sulfurtransferase"/>
</dbReference>
<dbReference type="PANTHER" id="PTHR43031:SF17">
    <property type="entry name" value="SULFURTRANSFERASE YTWF-RELATED"/>
    <property type="match status" value="1"/>
</dbReference>
<reference evidence="2 3" key="1">
    <citation type="submission" date="2020-07" db="EMBL/GenBank/DDBJ databases">
        <authorList>
            <person name="Feng X."/>
        </authorList>
    </citation>
    <scope>NUCLEOTIDE SEQUENCE [LARGE SCALE GENOMIC DNA]</scope>
    <source>
        <strain evidence="2 3">JCM14086</strain>
    </source>
</reference>
<dbReference type="Proteomes" id="UP000525652">
    <property type="component" value="Unassembled WGS sequence"/>
</dbReference>
<proteinExistence type="predicted"/>
<sequence length="110" mass="12666">MNKSLPTEVSVSEAYARRKAEENLLFLDVREAFEVQTAHLEPDLHLPMQSISEKWSEIPRDQPLIVYCHHGMRSLQVTGFLRRKGFEQAQSMSGGIDAWSHEIDPSIPRY</sequence>